<keyword evidence="3 6" id="KW-0863">Zinc-finger</keyword>
<evidence type="ECO:0000256" key="5">
    <source>
        <dbReference type="ARBA" id="ARBA00022833"/>
    </source>
</evidence>
<dbReference type="Proteomes" id="UP000800096">
    <property type="component" value="Unassembled WGS sequence"/>
</dbReference>
<proteinExistence type="predicted"/>
<dbReference type="InterPro" id="IPR013083">
    <property type="entry name" value="Znf_RING/FYVE/PHD"/>
</dbReference>
<dbReference type="PANTHER" id="PTHR15067:SF4">
    <property type="entry name" value="E3 UBIQUITIN-PROTEIN LIGASE RNF8"/>
    <property type="match status" value="1"/>
</dbReference>
<dbReference type="EMBL" id="ML979137">
    <property type="protein sequence ID" value="KAF1914277.1"/>
    <property type="molecule type" value="Genomic_DNA"/>
</dbReference>
<dbReference type="PROSITE" id="PS50089">
    <property type="entry name" value="ZF_RING_2"/>
    <property type="match status" value="1"/>
</dbReference>
<evidence type="ECO:0000313" key="9">
    <source>
        <dbReference type="EMBL" id="KAF1914277.1"/>
    </source>
</evidence>
<evidence type="ECO:0000259" key="8">
    <source>
        <dbReference type="PROSITE" id="PS50089"/>
    </source>
</evidence>
<dbReference type="AlphaFoldDB" id="A0A6A5QJN1"/>
<evidence type="ECO:0000256" key="1">
    <source>
        <dbReference type="ARBA" id="ARBA00022679"/>
    </source>
</evidence>
<dbReference type="GO" id="GO:0061630">
    <property type="term" value="F:ubiquitin protein ligase activity"/>
    <property type="evidence" value="ECO:0007669"/>
    <property type="project" value="TreeGrafter"/>
</dbReference>
<organism evidence="9 10">
    <name type="scientific">Ampelomyces quisqualis</name>
    <name type="common">Powdery mildew agent</name>
    <dbReference type="NCBI Taxonomy" id="50730"/>
    <lineage>
        <taxon>Eukaryota</taxon>
        <taxon>Fungi</taxon>
        <taxon>Dikarya</taxon>
        <taxon>Ascomycota</taxon>
        <taxon>Pezizomycotina</taxon>
        <taxon>Dothideomycetes</taxon>
        <taxon>Pleosporomycetidae</taxon>
        <taxon>Pleosporales</taxon>
        <taxon>Pleosporineae</taxon>
        <taxon>Phaeosphaeriaceae</taxon>
        <taxon>Ampelomyces</taxon>
    </lineage>
</organism>
<evidence type="ECO:0000313" key="10">
    <source>
        <dbReference type="Proteomes" id="UP000800096"/>
    </source>
</evidence>
<keyword evidence="10" id="KW-1185">Reference proteome</keyword>
<dbReference type="InterPro" id="IPR001841">
    <property type="entry name" value="Znf_RING"/>
</dbReference>
<keyword evidence="4" id="KW-0833">Ubl conjugation pathway</keyword>
<protein>
    <recommendedName>
        <fullName evidence="8">RING-type domain-containing protein</fullName>
    </recommendedName>
</protein>
<dbReference type="OrthoDB" id="3785807at2759"/>
<dbReference type="GO" id="GO:0016567">
    <property type="term" value="P:protein ubiquitination"/>
    <property type="evidence" value="ECO:0007669"/>
    <property type="project" value="TreeGrafter"/>
</dbReference>
<name>A0A6A5QJN1_AMPQU</name>
<keyword evidence="1" id="KW-0808">Transferase</keyword>
<gene>
    <name evidence="9" type="ORF">BDU57DRAFT_530799</name>
</gene>
<dbReference type="GO" id="GO:0006511">
    <property type="term" value="P:ubiquitin-dependent protein catabolic process"/>
    <property type="evidence" value="ECO:0007669"/>
    <property type="project" value="TreeGrafter"/>
</dbReference>
<reference evidence="9" key="1">
    <citation type="journal article" date="2020" name="Stud. Mycol.">
        <title>101 Dothideomycetes genomes: a test case for predicting lifestyles and emergence of pathogens.</title>
        <authorList>
            <person name="Haridas S."/>
            <person name="Albert R."/>
            <person name="Binder M."/>
            <person name="Bloem J."/>
            <person name="Labutti K."/>
            <person name="Salamov A."/>
            <person name="Andreopoulos B."/>
            <person name="Baker S."/>
            <person name="Barry K."/>
            <person name="Bills G."/>
            <person name="Bluhm B."/>
            <person name="Cannon C."/>
            <person name="Castanera R."/>
            <person name="Culley D."/>
            <person name="Daum C."/>
            <person name="Ezra D."/>
            <person name="Gonzalez J."/>
            <person name="Henrissat B."/>
            <person name="Kuo A."/>
            <person name="Liang C."/>
            <person name="Lipzen A."/>
            <person name="Lutzoni F."/>
            <person name="Magnuson J."/>
            <person name="Mondo S."/>
            <person name="Nolan M."/>
            <person name="Ohm R."/>
            <person name="Pangilinan J."/>
            <person name="Park H.-J."/>
            <person name="Ramirez L."/>
            <person name="Alfaro M."/>
            <person name="Sun H."/>
            <person name="Tritt A."/>
            <person name="Yoshinaga Y."/>
            <person name="Zwiers L.-H."/>
            <person name="Turgeon B."/>
            <person name="Goodwin S."/>
            <person name="Spatafora J."/>
            <person name="Crous P."/>
            <person name="Grigoriev I."/>
        </authorList>
    </citation>
    <scope>NUCLEOTIDE SEQUENCE</scope>
    <source>
        <strain evidence="9">HMLAC05119</strain>
    </source>
</reference>
<dbReference type="SMART" id="SM00184">
    <property type="entry name" value="RING"/>
    <property type="match status" value="1"/>
</dbReference>
<evidence type="ECO:0000256" key="6">
    <source>
        <dbReference type="PROSITE-ProRule" id="PRU00175"/>
    </source>
</evidence>
<evidence type="ECO:0000256" key="3">
    <source>
        <dbReference type="ARBA" id="ARBA00022771"/>
    </source>
</evidence>
<evidence type="ECO:0000256" key="7">
    <source>
        <dbReference type="SAM" id="MobiDB-lite"/>
    </source>
</evidence>
<evidence type="ECO:0000256" key="2">
    <source>
        <dbReference type="ARBA" id="ARBA00022723"/>
    </source>
</evidence>
<keyword evidence="5" id="KW-0862">Zinc</keyword>
<dbReference type="SUPFAM" id="SSF57850">
    <property type="entry name" value="RING/U-box"/>
    <property type="match status" value="1"/>
</dbReference>
<dbReference type="GO" id="GO:0008270">
    <property type="term" value="F:zinc ion binding"/>
    <property type="evidence" value="ECO:0007669"/>
    <property type="project" value="UniProtKB-KW"/>
</dbReference>
<dbReference type="PANTHER" id="PTHR15067">
    <property type="entry name" value="E3 UBIQUITIN-PROTEIN LIGASE RNF8"/>
    <property type="match status" value="1"/>
</dbReference>
<dbReference type="GO" id="GO:0005829">
    <property type="term" value="C:cytosol"/>
    <property type="evidence" value="ECO:0007669"/>
    <property type="project" value="TreeGrafter"/>
</dbReference>
<sequence>MPSQRNIPAPDEAFRTQLLETYTSPRKPTNKTNVDACAICLEPQDCKTLPSITISSCSHTFHHACIYEWTAQNSTCPYCRQEMFVPREIVIPFLGGDFRISRELYEAWKRSEGGREETAEFVEREVAREVGEEEWAVEEEQLVEEEGGSWHEGFW</sequence>
<dbReference type="GO" id="GO:0000151">
    <property type="term" value="C:ubiquitin ligase complex"/>
    <property type="evidence" value="ECO:0007669"/>
    <property type="project" value="TreeGrafter"/>
</dbReference>
<dbReference type="SMART" id="SM01197">
    <property type="entry name" value="FANCL_C"/>
    <property type="match status" value="1"/>
</dbReference>
<dbReference type="Gene3D" id="3.30.40.10">
    <property type="entry name" value="Zinc/RING finger domain, C3HC4 (zinc finger)"/>
    <property type="match status" value="1"/>
</dbReference>
<feature type="region of interest" description="Disordered" evidence="7">
    <location>
        <begin position="135"/>
        <end position="155"/>
    </location>
</feature>
<evidence type="ECO:0000256" key="4">
    <source>
        <dbReference type="ARBA" id="ARBA00022786"/>
    </source>
</evidence>
<dbReference type="Pfam" id="PF13639">
    <property type="entry name" value="zf-RING_2"/>
    <property type="match status" value="1"/>
</dbReference>
<feature type="compositionally biased region" description="Acidic residues" evidence="7">
    <location>
        <begin position="135"/>
        <end position="147"/>
    </location>
</feature>
<keyword evidence="2" id="KW-0479">Metal-binding</keyword>
<accession>A0A6A5QJN1</accession>
<feature type="domain" description="RING-type" evidence="8">
    <location>
        <begin position="37"/>
        <end position="80"/>
    </location>
</feature>